<dbReference type="RefSeq" id="WP_201430679.1">
    <property type="nucleotide sequence ID" value="NZ_JAEQBW010000003.1"/>
</dbReference>
<name>A0A934WY85_9BACT</name>
<dbReference type="PANTHER" id="PTHR30535:SF34">
    <property type="entry name" value="MOLYBDATE-BINDING PROTEIN MOLA"/>
    <property type="match status" value="1"/>
</dbReference>
<proteinExistence type="predicted"/>
<dbReference type="AlphaFoldDB" id="A0A934WY85"/>
<keyword evidence="3" id="KW-1185">Reference proteome</keyword>
<gene>
    <name evidence="2" type="ORF">JKA74_08095</name>
</gene>
<dbReference type="Gene3D" id="3.40.50.1980">
    <property type="entry name" value="Nitrogenase molybdenum iron protein domain"/>
    <property type="match status" value="2"/>
</dbReference>
<accession>A0A934WY85</accession>
<dbReference type="Proteomes" id="UP000611723">
    <property type="component" value="Unassembled WGS sequence"/>
</dbReference>
<dbReference type="PROSITE" id="PS51257">
    <property type="entry name" value="PROKAR_LIPOPROTEIN"/>
    <property type="match status" value="1"/>
</dbReference>
<evidence type="ECO:0000313" key="3">
    <source>
        <dbReference type="Proteomes" id="UP000611723"/>
    </source>
</evidence>
<dbReference type="SUPFAM" id="SSF53807">
    <property type="entry name" value="Helical backbone' metal receptor"/>
    <property type="match status" value="1"/>
</dbReference>
<dbReference type="Pfam" id="PF01497">
    <property type="entry name" value="Peripla_BP_2"/>
    <property type="match status" value="1"/>
</dbReference>
<protein>
    <submittedName>
        <fullName evidence="2">ABC transporter substrate-binding protein</fullName>
    </submittedName>
</protein>
<dbReference type="GO" id="GO:0071281">
    <property type="term" value="P:cellular response to iron ion"/>
    <property type="evidence" value="ECO:0007669"/>
    <property type="project" value="TreeGrafter"/>
</dbReference>
<dbReference type="PANTHER" id="PTHR30535">
    <property type="entry name" value="VITAMIN B12-BINDING PROTEIN"/>
    <property type="match status" value="1"/>
</dbReference>
<comment type="caution">
    <text evidence="2">The sequence shown here is derived from an EMBL/GenBank/DDBJ whole genome shotgun (WGS) entry which is preliminary data.</text>
</comment>
<dbReference type="PROSITE" id="PS50983">
    <property type="entry name" value="FE_B12_PBP"/>
    <property type="match status" value="1"/>
</dbReference>
<dbReference type="InterPro" id="IPR002491">
    <property type="entry name" value="ABC_transptr_periplasmic_BD"/>
</dbReference>
<dbReference type="CDD" id="cd01141">
    <property type="entry name" value="TroA_d"/>
    <property type="match status" value="1"/>
</dbReference>
<feature type="domain" description="Fe/B12 periplasmic-binding" evidence="1">
    <location>
        <begin position="90"/>
        <end position="362"/>
    </location>
</feature>
<dbReference type="InterPro" id="IPR050902">
    <property type="entry name" value="ABC_Transporter_SBP"/>
</dbReference>
<organism evidence="2 3">
    <name type="scientific">Marivirga aurantiaca</name>
    <dbReference type="NCBI Taxonomy" id="2802615"/>
    <lineage>
        <taxon>Bacteria</taxon>
        <taxon>Pseudomonadati</taxon>
        <taxon>Bacteroidota</taxon>
        <taxon>Cytophagia</taxon>
        <taxon>Cytophagales</taxon>
        <taxon>Marivirgaceae</taxon>
        <taxon>Marivirga</taxon>
    </lineage>
</organism>
<sequence length="376" mass="42537">MKTQQSFYALIVILLSFSCSTPKEEQEKNIGTELIRYSEKLSIQAYEDYTKVTVKHSKNEQDVFTYILYPKDKSQPSIKADLYIQTPINKIICFSTSHLTALDALDLEQHLIGFPDTKWIYDSSLRAKVKAGSLQDIGQKNGINIEKTLKLQPDLVMAYSTGSAYDNLEPIQQANIPAVVNVDYLESNPLGRAEWIKFTAVFFNKVEEADSIFKSIESSYQELKDLGQAQASKPTVMTGVMYGDTWYVPGGNSYGAQFITDAGGNYLWSENKESGSLELSYESVLSKAQNADFWIGVANFSSYSNLKNTDSRYAYFDAFKEKNIYSYVKRVHEAGGNDYLESGFLRPDLILQDCIKILHPDVLSDREFTYFQALQP</sequence>
<evidence type="ECO:0000259" key="1">
    <source>
        <dbReference type="PROSITE" id="PS50983"/>
    </source>
</evidence>
<reference evidence="2" key="1">
    <citation type="submission" date="2021-01" db="EMBL/GenBank/DDBJ databases">
        <title>Marivirga aurantiaca sp. nov., isolated from intertidal surface sediments.</title>
        <authorList>
            <person name="Zhang M."/>
        </authorList>
    </citation>
    <scope>NUCLEOTIDE SEQUENCE</scope>
    <source>
        <strain evidence="2">S37H4</strain>
    </source>
</reference>
<evidence type="ECO:0000313" key="2">
    <source>
        <dbReference type="EMBL" id="MBK6264995.1"/>
    </source>
</evidence>
<dbReference type="EMBL" id="JAEQBW010000003">
    <property type="protein sequence ID" value="MBK6264995.1"/>
    <property type="molecule type" value="Genomic_DNA"/>
</dbReference>